<name>S4PDD7_9NEOP</name>
<feature type="non-terminal residue" evidence="1">
    <location>
        <position position="1"/>
    </location>
</feature>
<reference evidence="1" key="2">
    <citation type="submission" date="2013-05" db="EMBL/GenBank/DDBJ databases">
        <authorList>
            <person name="Carter J.-M."/>
            <person name="Baker S.C."/>
            <person name="Pink R."/>
            <person name="Carter D.R.F."/>
            <person name="Collins A."/>
            <person name="Tomlin J."/>
            <person name="Gibbs M."/>
            <person name="Breuker C.J."/>
        </authorList>
    </citation>
    <scope>NUCLEOTIDE SEQUENCE</scope>
    <source>
        <tissue evidence="1">Ovary</tissue>
    </source>
</reference>
<organism evidence="1">
    <name type="scientific">Pararge aegeria</name>
    <name type="common">speckled wood butterfly</name>
    <dbReference type="NCBI Taxonomy" id="116150"/>
    <lineage>
        <taxon>Eukaryota</taxon>
        <taxon>Metazoa</taxon>
        <taxon>Ecdysozoa</taxon>
        <taxon>Arthropoda</taxon>
        <taxon>Hexapoda</taxon>
        <taxon>Insecta</taxon>
        <taxon>Pterygota</taxon>
        <taxon>Neoptera</taxon>
        <taxon>Endopterygota</taxon>
        <taxon>Lepidoptera</taxon>
        <taxon>Glossata</taxon>
        <taxon>Ditrysia</taxon>
        <taxon>Papilionoidea</taxon>
        <taxon>Nymphalidae</taxon>
        <taxon>Satyrinae</taxon>
        <taxon>Satyrini</taxon>
        <taxon>Parargina</taxon>
        <taxon>Pararge</taxon>
    </lineage>
</organism>
<proteinExistence type="predicted"/>
<protein>
    <submittedName>
        <fullName evidence="1">Sodium-independent sulfate anion transporter</fullName>
    </submittedName>
</protein>
<dbReference type="AlphaFoldDB" id="S4PDD7"/>
<reference evidence="1" key="1">
    <citation type="journal article" date="2013" name="BMC Genomics">
        <title>Unscrambling butterfly oogenesis.</title>
        <authorList>
            <person name="Carter J.M."/>
            <person name="Baker S.C."/>
            <person name="Pink R."/>
            <person name="Carter D.R."/>
            <person name="Collins A."/>
            <person name="Tomlin J."/>
            <person name="Gibbs M."/>
            <person name="Breuker C.J."/>
        </authorList>
    </citation>
    <scope>NUCLEOTIDE SEQUENCE</scope>
    <source>
        <tissue evidence="1">Ovary</tissue>
    </source>
</reference>
<evidence type="ECO:0000313" key="1">
    <source>
        <dbReference type="EMBL" id="JAA85025.1"/>
    </source>
</evidence>
<sequence length="112" mass="12497">GHQVSDRRLPRARADHHLLQREAVHRGGVQGREAARVRALLVPRRAGAVAARGAAESQAASGLMEQHVSHVRDVRRRECNAYKVVKTIFISATLKYLSIFLYNFPKCCINAN</sequence>
<accession>S4PDD7</accession>
<dbReference type="EMBL" id="GAIX01007535">
    <property type="protein sequence ID" value="JAA85025.1"/>
    <property type="molecule type" value="Transcribed_RNA"/>
</dbReference>